<feature type="compositionally biased region" description="Polar residues" evidence="1">
    <location>
        <begin position="204"/>
        <end position="213"/>
    </location>
</feature>
<name>A0AAV9CT63_ACOCL</name>
<feature type="region of interest" description="Disordered" evidence="1">
    <location>
        <begin position="85"/>
        <end position="110"/>
    </location>
</feature>
<dbReference type="PANTHER" id="PTHR36380">
    <property type="entry name" value="BNAA03G58330D PROTEIN"/>
    <property type="match status" value="1"/>
</dbReference>
<feature type="region of interest" description="Disordered" evidence="1">
    <location>
        <begin position="574"/>
        <end position="596"/>
    </location>
</feature>
<keyword evidence="3" id="KW-1185">Reference proteome</keyword>
<feature type="region of interest" description="Disordered" evidence="1">
    <location>
        <begin position="495"/>
        <end position="523"/>
    </location>
</feature>
<reference evidence="2" key="2">
    <citation type="submission" date="2023-06" db="EMBL/GenBank/DDBJ databases">
        <authorList>
            <person name="Ma L."/>
            <person name="Liu K.-W."/>
            <person name="Li Z."/>
            <person name="Hsiao Y.-Y."/>
            <person name="Qi Y."/>
            <person name="Fu T."/>
            <person name="Tang G."/>
            <person name="Zhang D."/>
            <person name="Sun W.-H."/>
            <person name="Liu D.-K."/>
            <person name="Li Y."/>
            <person name="Chen G.-Z."/>
            <person name="Liu X.-D."/>
            <person name="Liao X.-Y."/>
            <person name="Jiang Y.-T."/>
            <person name="Yu X."/>
            <person name="Hao Y."/>
            <person name="Huang J."/>
            <person name="Zhao X.-W."/>
            <person name="Ke S."/>
            <person name="Chen Y.-Y."/>
            <person name="Wu W.-L."/>
            <person name="Hsu J.-L."/>
            <person name="Lin Y.-F."/>
            <person name="Huang M.-D."/>
            <person name="Li C.-Y."/>
            <person name="Huang L."/>
            <person name="Wang Z.-W."/>
            <person name="Zhao X."/>
            <person name="Zhong W.-Y."/>
            <person name="Peng D.-H."/>
            <person name="Ahmad S."/>
            <person name="Lan S."/>
            <person name="Zhang J.-S."/>
            <person name="Tsai W.-C."/>
            <person name="Van De Peer Y."/>
            <person name="Liu Z.-J."/>
        </authorList>
    </citation>
    <scope>NUCLEOTIDE SEQUENCE</scope>
    <source>
        <strain evidence="2">CP</strain>
        <tissue evidence="2">Leaves</tissue>
    </source>
</reference>
<feature type="region of interest" description="Disordered" evidence="1">
    <location>
        <begin position="136"/>
        <end position="258"/>
    </location>
</feature>
<dbReference type="Proteomes" id="UP001180020">
    <property type="component" value="Unassembled WGS sequence"/>
</dbReference>
<feature type="compositionally biased region" description="Low complexity" evidence="1">
    <location>
        <begin position="309"/>
        <end position="321"/>
    </location>
</feature>
<evidence type="ECO:0000313" key="2">
    <source>
        <dbReference type="EMBL" id="KAK1291367.1"/>
    </source>
</evidence>
<organism evidence="2 3">
    <name type="scientific">Acorus calamus</name>
    <name type="common">Sweet flag</name>
    <dbReference type="NCBI Taxonomy" id="4465"/>
    <lineage>
        <taxon>Eukaryota</taxon>
        <taxon>Viridiplantae</taxon>
        <taxon>Streptophyta</taxon>
        <taxon>Embryophyta</taxon>
        <taxon>Tracheophyta</taxon>
        <taxon>Spermatophyta</taxon>
        <taxon>Magnoliopsida</taxon>
        <taxon>Liliopsida</taxon>
        <taxon>Acoraceae</taxon>
        <taxon>Acorus</taxon>
    </lineage>
</organism>
<feature type="region of interest" description="Disordered" evidence="1">
    <location>
        <begin position="410"/>
        <end position="440"/>
    </location>
</feature>
<dbReference type="InterPro" id="IPR038777">
    <property type="entry name" value="At4g18490-like"/>
</dbReference>
<evidence type="ECO:0000256" key="1">
    <source>
        <dbReference type="SAM" id="MobiDB-lite"/>
    </source>
</evidence>
<feature type="compositionally biased region" description="Basic and acidic residues" evidence="1">
    <location>
        <begin position="155"/>
        <end position="165"/>
    </location>
</feature>
<feature type="compositionally biased region" description="Polar residues" evidence="1">
    <location>
        <begin position="429"/>
        <end position="440"/>
    </location>
</feature>
<protein>
    <submittedName>
        <fullName evidence="2">Uncharacterized protein</fullName>
    </submittedName>
</protein>
<feature type="region of interest" description="Disordered" evidence="1">
    <location>
        <begin position="1"/>
        <end position="20"/>
    </location>
</feature>
<feature type="compositionally biased region" description="Basic and acidic residues" evidence="1">
    <location>
        <begin position="360"/>
        <end position="369"/>
    </location>
</feature>
<feature type="compositionally biased region" description="Polar residues" evidence="1">
    <location>
        <begin position="232"/>
        <end position="244"/>
    </location>
</feature>
<evidence type="ECO:0000313" key="3">
    <source>
        <dbReference type="Proteomes" id="UP001180020"/>
    </source>
</evidence>
<reference evidence="2" key="1">
    <citation type="journal article" date="2023" name="Nat. Commun.">
        <title>Diploid and tetraploid genomes of Acorus and the evolution of monocots.</title>
        <authorList>
            <person name="Ma L."/>
            <person name="Liu K.W."/>
            <person name="Li Z."/>
            <person name="Hsiao Y.Y."/>
            <person name="Qi Y."/>
            <person name="Fu T."/>
            <person name="Tang G.D."/>
            <person name="Zhang D."/>
            <person name="Sun W.H."/>
            <person name="Liu D.K."/>
            <person name="Li Y."/>
            <person name="Chen G.Z."/>
            <person name="Liu X.D."/>
            <person name="Liao X.Y."/>
            <person name="Jiang Y.T."/>
            <person name="Yu X."/>
            <person name="Hao Y."/>
            <person name="Huang J."/>
            <person name="Zhao X.W."/>
            <person name="Ke S."/>
            <person name="Chen Y.Y."/>
            <person name="Wu W.L."/>
            <person name="Hsu J.L."/>
            <person name="Lin Y.F."/>
            <person name="Huang M.D."/>
            <person name="Li C.Y."/>
            <person name="Huang L."/>
            <person name="Wang Z.W."/>
            <person name="Zhao X."/>
            <person name="Zhong W.Y."/>
            <person name="Peng D.H."/>
            <person name="Ahmad S."/>
            <person name="Lan S."/>
            <person name="Zhang J.S."/>
            <person name="Tsai W.C."/>
            <person name="Van de Peer Y."/>
            <person name="Liu Z.J."/>
        </authorList>
    </citation>
    <scope>NUCLEOTIDE SEQUENCE</scope>
    <source>
        <strain evidence="2">CP</strain>
    </source>
</reference>
<dbReference type="PANTHER" id="PTHR36380:SF1">
    <property type="entry name" value="OS01G0755100 PROTEIN"/>
    <property type="match status" value="1"/>
</dbReference>
<comment type="caution">
    <text evidence="2">The sequence shown here is derived from an EMBL/GenBank/DDBJ whole genome shotgun (WGS) entry which is preliminary data.</text>
</comment>
<dbReference type="AlphaFoldDB" id="A0AAV9CT63"/>
<feature type="compositionally biased region" description="Basic and acidic residues" evidence="1">
    <location>
        <begin position="93"/>
        <end position="110"/>
    </location>
</feature>
<accession>A0AAV9CT63</accession>
<feature type="region of interest" description="Disordered" evidence="1">
    <location>
        <begin position="351"/>
        <end position="376"/>
    </location>
</feature>
<gene>
    <name evidence="2" type="ORF">QJS10_CPB17g02113</name>
</gene>
<dbReference type="EMBL" id="JAUJYO010000017">
    <property type="protein sequence ID" value="KAK1291367.1"/>
    <property type="molecule type" value="Genomic_DNA"/>
</dbReference>
<sequence>MEESAKKHSSSPASKKKSLMLDEEMGDAFLPSWNLKLSSDDSLDFGGETASKGKKKNFSFDKLDMDFGFEGGFDKISSFKVNASDLNFSSPPKKSEKPKENSGEELFLQEKKGKQKGLSFFDFNELDEFDLDTSFVKGGMRSDKCTDDQGFSHLTRKDKFHDSRSSSDTSANKFGDTDAEKVNALDSMATSKFKQNRNKGEPDTMTNKHSPSAANLDVPQDAIHSPGKKASLSEQGSGKEYNTSELKENGSDFLGSNAQDPIQELSIQPAPDDGLVERVPDVQKTHCLLNPVDTHSIRGQVDENLKPASSSHSRNSSPVNSCNSICSPSVSVRESGKTDCAFQKQPEQCGHLARSNQGIDRPDENKATEDTSMTNDTREMLLEREKVKENQNSSSEVLISLLHRSRIDKPMPMKEKGHSSSHPEFLKSSGKTGSLMNPVSTPQKLYAMNRKIETGMPMHRANGDRERVNLEGNQNVGSSSLHSRAASLNASSLLQSKGNKIGDGSGPQDHPAELPGKSTSSTRKSIISKLVLSSLVPARNPKITSLVKHRISPQTVESRCETSEMNISRIQSNTDTSKTTIQREPVSVQQSEGTLGSQPAIASRAGQSAETKCTLLSPPLKRKSLEEPNADPITSNPLKRIAQSLPENRILMKAATKTDEKLATETVNVEGVNTNSCSDHPTSLVHASVDEPMTDLGAPVSLQDDGIAQMADEVTKELDKMCIMLKKKNEEAKELLVRAVINNNALLLLNHPKYDEKICAVQTFAMSLRSGEIKKQSICS</sequence>
<feature type="region of interest" description="Disordered" evidence="1">
    <location>
        <begin position="305"/>
        <end position="324"/>
    </location>
</feature>
<proteinExistence type="predicted"/>